<sequence length="163" mass="18622">MADYFYKDGKKIYKKRYQSHSHHQKDNCFVETHTIAGTGTNLTGNIPLNVFLPTNTSRTLFEDFTNNHNKTLLQFFVTGTSAPIGVTIQTRGSRLPITAILSPTETRIFQVEDFQSLILSNATTDDAGSLGVFIQKTFCICCNDRNHRNDYCDEYYSEYDYDC</sequence>
<dbReference type="AlphaFoldDB" id="A0A073KTK5"/>
<dbReference type="EMBL" id="JOTM01000001">
    <property type="protein sequence ID" value="KEK25713.1"/>
    <property type="molecule type" value="Genomic_DNA"/>
</dbReference>
<dbReference type="OrthoDB" id="2931877at2"/>
<gene>
    <name evidence="1" type="ORF">BAGA_00270</name>
</gene>
<keyword evidence="2" id="KW-1185">Reference proteome</keyword>
<evidence type="ECO:0000313" key="1">
    <source>
        <dbReference type="EMBL" id="KEK25713.1"/>
    </source>
</evidence>
<organism evidence="1 2">
    <name type="scientific">Bacillus gaemokensis</name>
    <dbReference type="NCBI Taxonomy" id="574375"/>
    <lineage>
        <taxon>Bacteria</taxon>
        <taxon>Bacillati</taxon>
        <taxon>Bacillota</taxon>
        <taxon>Bacilli</taxon>
        <taxon>Bacillales</taxon>
        <taxon>Bacillaceae</taxon>
        <taxon>Bacillus</taxon>
        <taxon>Bacillus cereus group</taxon>
    </lineage>
</organism>
<protein>
    <submittedName>
        <fullName evidence="1">Exosporium protein D</fullName>
    </submittedName>
</protein>
<evidence type="ECO:0000313" key="2">
    <source>
        <dbReference type="Proteomes" id="UP000027778"/>
    </source>
</evidence>
<accession>A0A073KTK5</accession>
<name>A0A073KTK5_9BACI</name>
<dbReference type="RefSeq" id="WP_033672053.1">
    <property type="nucleotide sequence ID" value="NZ_JOTM01000001.1"/>
</dbReference>
<reference evidence="1 2" key="1">
    <citation type="submission" date="2014-06" db="EMBL/GenBank/DDBJ databases">
        <title>Draft genome sequence of Bacillus gaemokensis JCM 15801 (MCCC 1A00707).</title>
        <authorList>
            <person name="Lai Q."/>
            <person name="Liu Y."/>
            <person name="Shao Z."/>
        </authorList>
    </citation>
    <scope>NUCLEOTIDE SEQUENCE [LARGE SCALE GENOMIC DNA]</scope>
    <source>
        <strain evidence="1 2">JCM 15801</strain>
    </source>
</reference>
<proteinExistence type="predicted"/>
<dbReference type="Proteomes" id="UP000027778">
    <property type="component" value="Unassembled WGS sequence"/>
</dbReference>
<comment type="caution">
    <text evidence="1">The sequence shown here is derived from an EMBL/GenBank/DDBJ whole genome shotgun (WGS) entry which is preliminary data.</text>
</comment>